<feature type="compositionally biased region" description="Acidic residues" evidence="1">
    <location>
        <begin position="151"/>
        <end position="161"/>
    </location>
</feature>
<dbReference type="AlphaFoldDB" id="A0A8H4MZT5"/>
<reference evidence="2 4" key="1">
    <citation type="submission" date="2020-04" db="EMBL/GenBank/DDBJ databases">
        <title>Genome Assembly and Annotation of Botryosphaeria dothidea sdau 11-99, a Latent Pathogen of Apple Fruit Ring Rot in China.</title>
        <authorList>
            <person name="Yu C."/>
            <person name="Diao Y."/>
            <person name="Lu Q."/>
            <person name="Zhao J."/>
            <person name="Cui S."/>
            <person name="Peng C."/>
            <person name="He B."/>
            <person name="Liu H."/>
        </authorList>
    </citation>
    <scope>NUCLEOTIDE SEQUENCE [LARGE SCALE GENOMIC DNA]</scope>
    <source>
        <strain evidence="2">Sdau11-99</strain>
        <strain evidence="4">sdau11-99</strain>
    </source>
</reference>
<evidence type="ECO:0000313" key="2">
    <source>
        <dbReference type="EMBL" id="KAF4300836.1"/>
    </source>
</evidence>
<feature type="region of interest" description="Disordered" evidence="1">
    <location>
        <begin position="143"/>
        <end position="182"/>
    </location>
</feature>
<accession>A0A8H4MZT5</accession>
<evidence type="ECO:0000313" key="3">
    <source>
        <dbReference type="EMBL" id="KAF4306003.1"/>
    </source>
</evidence>
<dbReference type="EMBL" id="WWBZ02000082">
    <property type="protein sequence ID" value="KAF4300836.1"/>
    <property type="molecule type" value="Genomic_DNA"/>
</dbReference>
<sequence length="232" mass="26625">MTQPQCPSMYTHTGSLTPYTDIPALRIVEGYFSALDSLDFDANAPGVLFADNAAFFDTTNNTYHSAETIWNGIKNRFEGFGFVHHQTCVTRVFGPDVRSLKEGERHVVSVQAIMLCRLKDWEEEKMIEIPRMFEFVIGTVEEPAPATSQEEQQDSEELAEETDGRDIQEESVESSPQPKRGYQGLHIYEGRVWWDSGVLAKAIEERKKEEERRRFRQIMTINNGFLGQRPRI</sequence>
<dbReference type="InterPro" id="IPR032710">
    <property type="entry name" value="NTF2-like_dom_sf"/>
</dbReference>
<organism evidence="2 4">
    <name type="scientific">Botryosphaeria dothidea</name>
    <dbReference type="NCBI Taxonomy" id="55169"/>
    <lineage>
        <taxon>Eukaryota</taxon>
        <taxon>Fungi</taxon>
        <taxon>Dikarya</taxon>
        <taxon>Ascomycota</taxon>
        <taxon>Pezizomycotina</taxon>
        <taxon>Dothideomycetes</taxon>
        <taxon>Dothideomycetes incertae sedis</taxon>
        <taxon>Botryosphaeriales</taxon>
        <taxon>Botryosphaeriaceae</taxon>
        <taxon>Botryosphaeria</taxon>
    </lineage>
</organism>
<evidence type="ECO:0000313" key="4">
    <source>
        <dbReference type="Proteomes" id="UP000572817"/>
    </source>
</evidence>
<gene>
    <name evidence="3" type="ORF">GTA08_BOTSDO07191</name>
    <name evidence="2" type="ORF">GTA08_BOTSDO11386</name>
</gene>
<keyword evidence="4" id="KW-1185">Reference proteome</keyword>
<comment type="caution">
    <text evidence="2">The sequence shown here is derived from an EMBL/GenBank/DDBJ whole genome shotgun (WGS) entry which is preliminary data.</text>
</comment>
<proteinExistence type="predicted"/>
<dbReference type="EMBL" id="WWBZ02000040">
    <property type="protein sequence ID" value="KAF4306003.1"/>
    <property type="molecule type" value="Genomic_DNA"/>
</dbReference>
<name>A0A8H4MZT5_9PEZI</name>
<protein>
    <submittedName>
        <fullName evidence="2">Uncharacterized protein</fullName>
    </submittedName>
</protein>
<evidence type="ECO:0000256" key="1">
    <source>
        <dbReference type="SAM" id="MobiDB-lite"/>
    </source>
</evidence>
<dbReference type="OrthoDB" id="3920500at2759"/>
<dbReference type="SUPFAM" id="SSF54427">
    <property type="entry name" value="NTF2-like"/>
    <property type="match status" value="1"/>
</dbReference>
<dbReference type="Proteomes" id="UP000572817">
    <property type="component" value="Unassembled WGS sequence"/>
</dbReference>